<dbReference type="WormBase" id="K02E11.5">
    <property type="protein sequence ID" value="CE11652"/>
    <property type="gene ID" value="WBGene00010514"/>
</dbReference>
<dbReference type="SMR" id="Q21144"/>
<feature type="signal peptide" evidence="1">
    <location>
        <begin position="1"/>
        <end position="19"/>
    </location>
</feature>
<dbReference type="UCSC" id="K02E11.5">
    <property type="organism name" value="c. elegans"/>
</dbReference>
<dbReference type="Bgee" id="WBGene00010514">
    <property type="expression patterns" value="Expressed in larva and 1 other cell type or tissue"/>
</dbReference>
<keyword evidence="1" id="KW-0732">Signal</keyword>
<dbReference type="Proteomes" id="UP000001940">
    <property type="component" value="Chromosome V"/>
</dbReference>
<dbReference type="FunCoup" id="Q21144">
    <property type="interactions" value="105"/>
</dbReference>
<dbReference type="InParanoid" id="Q21144"/>
<name>Q21144_CAEEL</name>
<dbReference type="PaxDb" id="6239-K02E11.5"/>
<keyword evidence="3" id="KW-1185">Reference proteome</keyword>
<evidence type="ECO:0000313" key="4">
    <source>
        <dbReference type="WormBase" id="K02E11.5"/>
    </source>
</evidence>
<dbReference type="OrthoDB" id="5781203at2759"/>
<dbReference type="RefSeq" id="NP_506526.1">
    <property type="nucleotide sequence ID" value="NM_074125.1"/>
</dbReference>
<dbReference type="PANTHER" id="PTHR35182:SF4">
    <property type="entry name" value="SCP DOMAIN-CONTAINING PROTEIN-RELATED"/>
    <property type="match status" value="1"/>
</dbReference>
<evidence type="ECO:0000313" key="3">
    <source>
        <dbReference type="Proteomes" id="UP000001940"/>
    </source>
</evidence>
<dbReference type="PhylomeDB" id="Q21144"/>
<dbReference type="HOGENOM" id="CLU_154796_1_0_1"/>
<protein>
    <submittedName>
        <fullName evidence="2">SCP domain-containing protein</fullName>
    </submittedName>
</protein>
<reference evidence="2 3" key="1">
    <citation type="journal article" date="1998" name="Science">
        <title>Genome sequence of the nematode C. elegans: a platform for investigating biology.</title>
        <authorList>
            <consortium name="The C. elegans sequencing consortium"/>
            <person name="Sulson J.E."/>
            <person name="Waterston R."/>
        </authorList>
    </citation>
    <scope>NUCLEOTIDE SEQUENCE [LARGE SCALE GENOMIC DNA]</scope>
    <source>
        <strain evidence="2 3">Bristol N2</strain>
    </source>
</reference>
<gene>
    <name evidence="2" type="ORF">CELE_K02E11.5</name>
    <name evidence="2 4" type="ORF">K02E11.5</name>
</gene>
<dbReference type="eggNOG" id="ENOG502TI99">
    <property type="taxonomic scope" value="Eukaryota"/>
</dbReference>
<dbReference type="KEGG" id="cel:CELE_K02E11.5"/>
<dbReference type="EMBL" id="BX284605">
    <property type="protein sequence ID" value="CAB01222.1"/>
    <property type="molecule type" value="Genomic_DNA"/>
</dbReference>
<dbReference type="PANTHER" id="PTHR35182">
    <property type="entry name" value="PROTEIN CBG13762"/>
    <property type="match status" value="1"/>
</dbReference>
<dbReference type="CTD" id="186896"/>
<dbReference type="AGR" id="WB:WBGene00010514"/>
<dbReference type="PIR" id="T23246">
    <property type="entry name" value="T23246"/>
</dbReference>
<evidence type="ECO:0000256" key="1">
    <source>
        <dbReference type="SAM" id="SignalP"/>
    </source>
</evidence>
<sequence length="126" mass="14566">MVKVCLLALFCLCAVVTDAQMLGGQIYAKINATVSISLPQVANYRREIQNEKDVWEEHIYRVCNGKNKKTCGYWENVKTKKKIPSGPTNYNKNKKMLVIKKMRLYDFGKYMTGNKKTSKTVMFQAW</sequence>
<dbReference type="AlphaFoldDB" id="Q21144"/>
<dbReference type="OMA" id="YAKINAT"/>
<evidence type="ECO:0000313" key="2">
    <source>
        <dbReference type="EMBL" id="CAB01222.1"/>
    </source>
</evidence>
<accession>Q21144</accession>
<dbReference type="GeneID" id="186896"/>
<organism evidence="2 3">
    <name type="scientific">Caenorhabditis elegans</name>
    <dbReference type="NCBI Taxonomy" id="6239"/>
    <lineage>
        <taxon>Eukaryota</taxon>
        <taxon>Metazoa</taxon>
        <taxon>Ecdysozoa</taxon>
        <taxon>Nematoda</taxon>
        <taxon>Chromadorea</taxon>
        <taxon>Rhabditida</taxon>
        <taxon>Rhabditina</taxon>
        <taxon>Rhabditomorpha</taxon>
        <taxon>Rhabditoidea</taxon>
        <taxon>Rhabditidae</taxon>
        <taxon>Peloderinae</taxon>
        <taxon>Caenorhabditis</taxon>
    </lineage>
</organism>
<dbReference type="STRING" id="6239.K02E11.5.1"/>
<proteinExistence type="predicted"/>
<feature type="chain" id="PRO_5004199923" evidence="1">
    <location>
        <begin position="20"/>
        <end position="126"/>
    </location>
</feature>